<accession>X1CA28</accession>
<comment type="caution">
    <text evidence="1">The sequence shown here is derived from an EMBL/GenBank/DDBJ whole genome shotgun (WGS) entry which is preliminary data.</text>
</comment>
<dbReference type="AlphaFoldDB" id="X1CA28"/>
<evidence type="ECO:0008006" key="2">
    <source>
        <dbReference type="Google" id="ProtNLM"/>
    </source>
</evidence>
<dbReference type="InterPro" id="IPR027417">
    <property type="entry name" value="P-loop_NTPase"/>
</dbReference>
<proteinExistence type="predicted"/>
<feature type="non-terminal residue" evidence="1">
    <location>
        <position position="223"/>
    </location>
</feature>
<protein>
    <recommendedName>
        <fullName evidence="2">AAA+ ATPase domain-containing protein</fullName>
    </recommendedName>
</protein>
<dbReference type="SUPFAM" id="SSF52540">
    <property type="entry name" value="P-loop containing nucleoside triphosphate hydrolases"/>
    <property type="match status" value="1"/>
</dbReference>
<reference evidence="1" key="1">
    <citation type="journal article" date="2014" name="Front. Microbiol.">
        <title>High frequency of phylogenetically diverse reductive dehalogenase-homologous genes in deep subseafloor sedimentary metagenomes.</title>
        <authorList>
            <person name="Kawai M."/>
            <person name="Futagami T."/>
            <person name="Toyoda A."/>
            <person name="Takaki Y."/>
            <person name="Nishi S."/>
            <person name="Hori S."/>
            <person name="Arai W."/>
            <person name="Tsubouchi T."/>
            <person name="Morono Y."/>
            <person name="Uchiyama I."/>
            <person name="Ito T."/>
            <person name="Fujiyama A."/>
            <person name="Inagaki F."/>
            <person name="Takami H."/>
        </authorList>
    </citation>
    <scope>NUCLEOTIDE SEQUENCE</scope>
    <source>
        <strain evidence="1">Expedition CK06-06</strain>
    </source>
</reference>
<evidence type="ECO:0000313" key="1">
    <source>
        <dbReference type="EMBL" id="GAG93238.1"/>
    </source>
</evidence>
<dbReference type="EMBL" id="BART01024814">
    <property type="protein sequence ID" value="GAG93238.1"/>
    <property type="molecule type" value="Genomic_DNA"/>
</dbReference>
<sequence length="223" mass="25175">MKLQKAKRQNVKLRIGLSSPSGFGKTYSALLLAYGITGDWSKIAVIDTENNSAQLYSNLGEFNTIDLQPPYHPNRYIEAIKTCEDAEIEVIIIDSITHEWDGKGGCLEIVSDLTKKTSKNNYTAWGTVTPLHQAFIQSILHSSCHVITTVRRKTEYEMYKDDKGKNVVEKVGTKEVTRDGFEYELSLNFEIIDNKHFCQSTKDRTGLFDGQEPFIIGEETGKN</sequence>
<organism evidence="1">
    <name type="scientific">marine sediment metagenome</name>
    <dbReference type="NCBI Taxonomy" id="412755"/>
    <lineage>
        <taxon>unclassified sequences</taxon>
        <taxon>metagenomes</taxon>
        <taxon>ecological metagenomes</taxon>
    </lineage>
</organism>
<gene>
    <name evidence="1" type="ORF">S01H4_44705</name>
</gene>
<name>X1CA28_9ZZZZ</name>
<dbReference type="Gene3D" id="3.40.50.300">
    <property type="entry name" value="P-loop containing nucleotide triphosphate hydrolases"/>
    <property type="match status" value="1"/>
</dbReference>
<dbReference type="Pfam" id="PF13479">
    <property type="entry name" value="AAA_24"/>
    <property type="match status" value="1"/>
</dbReference>